<gene>
    <name evidence="8" type="ORF">COLO4_34358</name>
</gene>
<feature type="domain" description="DUF6469" evidence="7">
    <location>
        <begin position="43"/>
        <end position="117"/>
    </location>
</feature>
<dbReference type="InterPro" id="IPR039904">
    <property type="entry name" value="TRANK1"/>
</dbReference>
<sequence>MFQGFSFPSLLRNLKEKITGSSSNNGSSKIQKTDQGGEDPRVRPKCISDLNRPNMPCLLAYVQLVDMDNPCQVLILSSKPIVIGHEEEMQGKEKLLSLFIVFLINMTTNIRIWKALHPDPEGGNLKMINRARLILDHISDQADLGRSLFERLVLLGQQKQLLNMQYRMHPAISSFPNTEFYNGRILDAPTVKNSSHEKHFLQGTMYGPYSFINIACGKEQLDHQHSLKNMVEVAVTCKILANLFEEFTRTKRRIRIGVISPYKAQVHAIQKKIEKRYTEFADSGFTVSIRSVDGFQGGEEDVIIISTVRCNMNGSVGFLCNHQRANVALTRARHCLWILGNEATLVKRGTIWKKLVADAKGRACFYNAHEDKHLSQAITSALLQLEQFDTLLRPESPLFKEARWRVWWSNDFWKSVARIKNAESHKQMLDLLVKLSNGWRQSHDVEQTNLLQVYPVNGFLNLLWSVDIIKENSEFIQVKKVWDIFPLSDISKAAKNLDNLFGEYTVKKMRFCQYQCLERKMVVPMRWPLEEFPNTGNESLSRSIALLSLEDESREPIKILKEIEKRGELRSPNPEAKALSIKS</sequence>
<feature type="compositionally biased region" description="Polar residues" evidence="5">
    <location>
        <begin position="19"/>
        <end position="34"/>
    </location>
</feature>
<evidence type="ECO:0000259" key="7">
    <source>
        <dbReference type="Pfam" id="PF20073"/>
    </source>
</evidence>
<evidence type="ECO:0000256" key="5">
    <source>
        <dbReference type="SAM" id="MobiDB-lite"/>
    </source>
</evidence>
<dbReference type="CDD" id="cd18808">
    <property type="entry name" value="SF1_C_Upf1"/>
    <property type="match status" value="1"/>
</dbReference>
<evidence type="ECO:0000256" key="3">
    <source>
        <dbReference type="ARBA" id="ARBA00022806"/>
    </source>
</evidence>
<dbReference type="GO" id="GO:0004386">
    <property type="term" value="F:helicase activity"/>
    <property type="evidence" value="ECO:0007669"/>
    <property type="project" value="UniProtKB-KW"/>
</dbReference>
<evidence type="ECO:0000256" key="1">
    <source>
        <dbReference type="ARBA" id="ARBA00022741"/>
    </source>
</evidence>
<dbReference type="Gene3D" id="3.40.50.300">
    <property type="entry name" value="P-loop containing nucleotide triphosphate hydrolases"/>
    <property type="match status" value="1"/>
</dbReference>
<dbReference type="AlphaFoldDB" id="A0A1R3GLD1"/>
<dbReference type="GO" id="GO:0005694">
    <property type="term" value="C:chromosome"/>
    <property type="evidence" value="ECO:0007669"/>
    <property type="project" value="UniProtKB-ARBA"/>
</dbReference>
<keyword evidence="3" id="KW-0347">Helicase</keyword>
<protein>
    <submittedName>
        <fullName evidence="8">ATP binding protein</fullName>
    </submittedName>
</protein>
<name>A0A1R3GLD1_9ROSI</name>
<dbReference type="EMBL" id="AWUE01022307">
    <property type="protein sequence ID" value="OMO58847.1"/>
    <property type="molecule type" value="Genomic_DNA"/>
</dbReference>
<feature type="region of interest" description="Disordered" evidence="5">
    <location>
        <begin position="18"/>
        <end position="46"/>
    </location>
</feature>
<reference evidence="9" key="1">
    <citation type="submission" date="2013-09" db="EMBL/GenBank/DDBJ databases">
        <title>Corchorus olitorius genome sequencing.</title>
        <authorList>
            <person name="Alam M."/>
            <person name="Haque M.S."/>
            <person name="Islam M.S."/>
            <person name="Emdad E.M."/>
            <person name="Islam M.M."/>
            <person name="Ahmed B."/>
            <person name="Halim A."/>
            <person name="Hossen Q.M.M."/>
            <person name="Hossain M.Z."/>
            <person name="Ahmed R."/>
            <person name="Khan M.M."/>
            <person name="Islam R."/>
            <person name="Rashid M.M."/>
            <person name="Khan S.A."/>
            <person name="Rahman M.S."/>
            <person name="Alam M."/>
            <person name="Yahiya A.S."/>
            <person name="Khan M.S."/>
            <person name="Azam M.S."/>
            <person name="Haque T."/>
            <person name="Lashkar M.Z.H."/>
            <person name="Akhand A.I."/>
            <person name="Morshed G."/>
            <person name="Roy S."/>
            <person name="Uddin K.S."/>
            <person name="Rabeya T."/>
            <person name="Hossain A.S."/>
            <person name="Chowdhury A."/>
            <person name="Snigdha A.R."/>
            <person name="Mortoza M.S."/>
            <person name="Matin S.A."/>
            <person name="Hoque S.M.E."/>
            <person name="Islam M.K."/>
            <person name="Roy D.K."/>
            <person name="Haider R."/>
            <person name="Moosa M.M."/>
            <person name="Elias S.M."/>
            <person name="Hasan A.M."/>
            <person name="Jahan S."/>
            <person name="Shafiuddin M."/>
            <person name="Mahmood N."/>
            <person name="Shommy N.S."/>
        </authorList>
    </citation>
    <scope>NUCLEOTIDE SEQUENCE [LARGE SCALE GENOMIC DNA]</scope>
    <source>
        <strain evidence="9">cv. O-4</strain>
    </source>
</reference>
<dbReference type="GO" id="GO:0005524">
    <property type="term" value="F:ATP binding"/>
    <property type="evidence" value="ECO:0007669"/>
    <property type="project" value="UniProtKB-KW"/>
</dbReference>
<dbReference type="Proteomes" id="UP000187203">
    <property type="component" value="Unassembled WGS sequence"/>
</dbReference>
<keyword evidence="4" id="KW-0067">ATP-binding</keyword>
<evidence type="ECO:0000256" key="2">
    <source>
        <dbReference type="ARBA" id="ARBA00022801"/>
    </source>
</evidence>
<dbReference type="PANTHER" id="PTHR21529:SF4">
    <property type="entry name" value="TPR AND ANKYRIN REPEAT-CONTAINING PROTEIN 1"/>
    <property type="match status" value="1"/>
</dbReference>
<accession>A0A1R3GLD1</accession>
<organism evidence="8 9">
    <name type="scientific">Corchorus olitorius</name>
    <dbReference type="NCBI Taxonomy" id="93759"/>
    <lineage>
        <taxon>Eukaryota</taxon>
        <taxon>Viridiplantae</taxon>
        <taxon>Streptophyta</taxon>
        <taxon>Embryophyta</taxon>
        <taxon>Tracheophyta</taxon>
        <taxon>Spermatophyta</taxon>
        <taxon>Magnoliopsida</taxon>
        <taxon>eudicotyledons</taxon>
        <taxon>Gunneridae</taxon>
        <taxon>Pentapetalae</taxon>
        <taxon>rosids</taxon>
        <taxon>malvids</taxon>
        <taxon>Malvales</taxon>
        <taxon>Malvaceae</taxon>
        <taxon>Grewioideae</taxon>
        <taxon>Apeibeae</taxon>
        <taxon>Corchorus</taxon>
    </lineage>
</organism>
<dbReference type="InterPro" id="IPR027417">
    <property type="entry name" value="P-loop_NTPase"/>
</dbReference>
<evidence type="ECO:0000256" key="4">
    <source>
        <dbReference type="ARBA" id="ARBA00022840"/>
    </source>
</evidence>
<dbReference type="OrthoDB" id="6513042at2759"/>
<dbReference type="InterPro" id="IPR041679">
    <property type="entry name" value="DNA2/NAM7-like_C"/>
</dbReference>
<dbReference type="FunFam" id="3.40.50.300:FF:000326">
    <property type="entry name" value="P-loop containing nucleoside triphosphate hydrolase"/>
    <property type="match status" value="1"/>
</dbReference>
<keyword evidence="2" id="KW-0378">Hydrolase</keyword>
<evidence type="ECO:0000313" key="9">
    <source>
        <dbReference type="Proteomes" id="UP000187203"/>
    </source>
</evidence>
<evidence type="ECO:0000313" key="8">
    <source>
        <dbReference type="EMBL" id="OMO58847.1"/>
    </source>
</evidence>
<dbReference type="Pfam" id="PF20073">
    <property type="entry name" value="DUF6469"/>
    <property type="match status" value="1"/>
</dbReference>
<dbReference type="InterPro" id="IPR045529">
    <property type="entry name" value="DUF6469"/>
</dbReference>
<dbReference type="InterPro" id="IPR047187">
    <property type="entry name" value="SF1_C_Upf1"/>
</dbReference>
<dbReference type="STRING" id="93759.A0A1R3GLD1"/>
<proteinExistence type="predicted"/>
<dbReference type="SUPFAM" id="SSF52540">
    <property type="entry name" value="P-loop containing nucleoside triphosphate hydrolases"/>
    <property type="match status" value="1"/>
</dbReference>
<feature type="domain" description="DNA2/NAM7 helicase-like C-terminal" evidence="6">
    <location>
        <begin position="144"/>
        <end position="342"/>
    </location>
</feature>
<evidence type="ECO:0000259" key="6">
    <source>
        <dbReference type="Pfam" id="PF13087"/>
    </source>
</evidence>
<keyword evidence="9" id="KW-1185">Reference proteome</keyword>
<dbReference type="Pfam" id="PF13087">
    <property type="entry name" value="AAA_12"/>
    <property type="match status" value="1"/>
</dbReference>
<dbReference type="GO" id="GO:0016787">
    <property type="term" value="F:hydrolase activity"/>
    <property type="evidence" value="ECO:0007669"/>
    <property type="project" value="UniProtKB-KW"/>
</dbReference>
<keyword evidence="1" id="KW-0547">Nucleotide-binding</keyword>
<dbReference type="PANTHER" id="PTHR21529">
    <property type="entry name" value="MAMMARY TURMOR VIRUS RECEPTOR HOMOLOG 1, 2 MTVR1, 2"/>
    <property type="match status" value="1"/>
</dbReference>
<comment type="caution">
    <text evidence="8">The sequence shown here is derived from an EMBL/GenBank/DDBJ whole genome shotgun (WGS) entry which is preliminary data.</text>
</comment>